<dbReference type="InterPro" id="IPR005841">
    <property type="entry name" value="Alpha-D-phosphohexomutase_SF"/>
</dbReference>
<dbReference type="Proteomes" id="UP000823941">
    <property type="component" value="Chromosome 3"/>
</dbReference>
<dbReference type="PANTHER" id="PTHR22573:SF2">
    <property type="entry name" value="PHOSPHOGLUCOMUTASE"/>
    <property type="match status" value="1"/>
</dbReference>
<evidence type="ECO:0000256" key="7">
    <source>
        <dbReference type="ARBA" id="ARBA00022842"/>
    </source>
</evidence>
<feature type="domain" description="Alpha-D-phosphohexomutase alpha/beta/alpha" evidence="11">
    <location>
        <begin position="211"/>
        <end position="295"/>
    </location>
</feature>
<dbReference type="SUPFAM" id="SSF55957">
    <property type="entry name" value="Phosphoglucomutase, C-terminal domain"/>
    <property type="match status" value="1"/>
</dbReference>
<dbReference type="CDD" id="cd03085">
    <property type="entry name" value="PGM1"/>
    <property type="match status" value="1"/>
</dbReference>
<dbReference type="InterPro" id="IPR016055">
    <property type="entry name" value="A-D-PHexomutase_a/b/a-I/II/III"/>
</dbReference>
<dbReference type="SUPFAM" id="SSF53738">
    <property type="entry name" value="Phosphoglucomutase, first 3 domains"/>
    <property type="match status" value="3"/>
</dbReference>
<evidence type="ECO:0000256" key="8">
    <source>
        <dbReference type="ARBA" id="ARBA00023235"/>
    </source>
</evidence>
<keyword evidence="6 9" id="KW-0479">Metal-binding</keyword>
<evidence type="ECO:0000259" key="11">
    <source>
        <dbReference type="Pfam" id="PF02879"/>
    </source>
</evidence>
<evidence type="ECO:0000313" key="14">
    <source>
        <dbReference type="Proteomes" id="UP000823941"/>
    </source>
</evidence>
<keyword evidence="7 9" id="KW-0460">Magnesium</keyword>
<evidence type="ECO:0000256" key="5">
    <source>
        <dbReference type="ARBA" id="ARBA00022553"/>
    </source>
</evidence>
<dbReference type="PANTHER" id="PTHR22573">
    <property type="entry name" value="PHOSPHOHEXOMUTASE FAMILY MEMBER"/>
    <property type="match status" value="1"/>
</dbReference>
<dbReference type="EC" id="5.4.2.2" evidence="4"/>
<dbReference type="InterPro" id="IPR005845">
    <property type="entry name" value="A-D-PHexomutase_a/b/a-II"/>
</dbReference>
<evidence type="ECO:0000256" key="1">
    <source>
        <dbReference type="ARBA" id="ARBA00000443"/>
    </source>
</evidence>
<sequence>MPGIVTVNTSPYEGQKPGTSGLRKKVKVFLQENYTENFVQSILDANKGAVALSTLVVGGDGRYLVKEVVDKIIKICAGNGVSRLLVGQNGILSTPAVSCIIRKYKTLGGIVLTASHNPGGIDNDFGIKFNCANGGPAPDATTNQIHALTTQISQYKTVPDLVCPIDKCGVQKFDVEGQTFTVEVIDPVDDYLALMREIFDLPAIGRLLRGEGGRKFNVLIDGMNGVTGPYIQRIFVQELGAPPTSVRRVTPLEDFGGAHPDPNLTYAVELVEEVRGGDYDFGAAFDGDGDRNMIIGRNAFFVTPSDSLAVLAAGAAAVPYFRSRGVAGLARSMPTAAAADRVAKELGLPVFEVPTGWKYFGNLMDAGRLSICGEESFGTGSDHVREKDGIWAALFWLQVLAASGLSVEDTLKEHWRKFGRNYFTRYDYEECASAPCAEMMLSLERTITAPGFAGSVLTGQGKAYTVAAADDFSYMDPVDHSVAMKQGLRIIFTDGSRIVMRLSGTGSSGATVRLYIDSYEPTDVLGDAQDMLRPLVDIALQLSDLPRYTGRAAPTVIT</sequence>
<evidence type="ECO:0000256" key="9">
    <source>
        <dbReference type="RuleBase" id="RU004326"/>
    </source>
</evidence>
<comment type="cofactor">
    <cofactor evidence="2">
        <name>Mg(2+)</name>
        <dbReference type="ChEBI" id="CHEBI:18420"/>
    </cofactor>
</comment>
<organism evidence="13 14">
    <name type="scientific">Plutella xylostella</name>
    <name type="common">Diamondback moth</name>
    <name type="synonym">Plutella maculipennis</name>
    <dbReference type="NCBI Taxonomy" id="51655"/>
    <lineage>
        <taxon>Eukaryota</taxon>
        <taxon>Metazoa</taxon>
        <taxon>Ecdysozoa</taxon>
        <taxon>Arthropoda</taxon>
        <taxon>Hexapoda</taxon>
        <taxon>Insecta</taxon>
        <taxon>Pterygota</taxon>
        <taxon>Neoptera</taxon>
        <taxon>Endopterygota</taxon>
        <taxon>Lepidoptera</taxon>
        <taxon>Glossata</taxon>
        <taxon>Ditrysia</taxon>
        <taxon>Yponomeutoidea</taxon>
        <taxon>Plutellidae</taxon>
        <taxon>Plutella</taxon>
    </lineage>
</organism>
<proteinExistence type="inferred from homology"/>
<evidence type="ECO:0000256" key="2">
    <source>
        <dbReference type="ARBA" id="ARBA00001946"/>
    </source>
</evidence>
<dbReference type="PROSITE" id="PS00710">
    <property type="entry name" value="PGM_PMM"/>
    <property type="match status" value="1"/>
</dbReference>
<dbReference type="InterPro" id="IPR005844">
    <property type="entry name" value="A-D-PHexomutase_a/b/a-I"/>
</dbReference>
<dbReference type="Pfam" id="PF02878">
    <property type="entry name" value="PGM_PMM_I"/>
    <property type="match status" value="1"/>
</dbReference>
<dbReference type="Pfam" id="PF24947">
    <property type="entry name" value="PGM1_C_vert_fung"/>
    <property type="match status" value="1"/>
</dbReference>
<evidence type="ECO:0000259" key="12">
    <source>
        <dbReference type="Pfam" id="PF02880"/>
    </source>
</evidence>
<dbReference type="InterPro" id="IPR016066">
    <property type="entry name" value="A-D-PHexomutase_CS"/>
</dbReference>
<dbReference type="InterPro" id="IPR005846">
    <property type="entry name" value="A-D-PHexomutase_a/b/a-III"/>
</dbReference>
<dbReference type="EMBL" id="JAHIBW010000003">
    <property type="protein sequence ID" value="KAG7312470.1"/>
    <property type="molecule type" value="Genomic_DNA"/>
</dbReference>
<dbReference type="InterPro" id="IPR036900">
    <property type="entry name" value="A-D-PHexomutase_C_sf"/>
</dbReference>
<evidence type="ECO:0000259" key="10">
    <source>
        <dbReference type="Pfam" id="PF02878"/>
    </source>
</evidence>
<dbReference type="InterPro" id="IPR045244">
    <property type="entry name" value="PGM"/>
</dbReference>
<reference evidence="13 14" key="1">
    <citation type="submission" date="2021-06" db="EMBL/GenBank/DDBJ databases">
        <title>A haploid diamondback moth (Plutella xylostella L.) genome assembly resolves 31 chromosomes and identifies a diamide resistance mutation.</title>
        <authorList>
            <person name="Ward C.M."/>
            <person name="Perry K.D."/>
            <person name="Baker G."/>
            <person name="Powis K."/>
            <person name="Heckel D.G."/>
            <person name="Baxter S.W."/>
        </authorList>
    </citation>
    <scope>NUCLEOTIDE SEQUENCE [LARGE SCALE GENOMIC DNA]</scope>
    <source>
        <strain evidence="13 14">LV</strain>
        <tissue evidence="13">Single pupa</tissue>
    </source>
</reference>
<protein>
    <recommendedName>
        <fullName evidence="4">phosphoglucomutase (alpha-D-glucose-1,6-bisphosphate-dependent)</fullName>
        <ecNumber evidence="4">5.4.2.2</ecNumber>
    </recommendedName>
</protein>
<dbReference type="Gene3D" id="3.30.310.50">
    <property type="entry name" value="Alpha-D-phosphohexomutase, C-terminal domain"/>
    <property type="match status" value="1"/>
</dbReference>
<keyword evidence="5" id="KW-0597">Phosphoprotein</keyword>
<dbReference type="PRINTS" id="PR00509">
    <property type="entry name" value="PGMPMM"/>
</dbReference>
<feature type="domain" description="Alpha-D-phosphohexomutase alpha/beta/alpha" evidence="12">
    <location>
        <begin position="305"/>
        <end position="418"/>
    </location>
</feature>
<comment type="catalytic activity">
    <reaction evidence="1">
        <text>alpha-D-glucose 1-phosphate = alpha-D-glucose 6-phosphate</text>
        <dbReference type="Rhea" id="RHEA:23536"/>
        <dbReference type="ChEBI" id="CHEBI:58225"/>
        <dbReference type="ChEBI" id="CHEBI:58601"/>
        <dbReference type="EC" id="5.4.2.2"/>
    </reaction>
</comment>
<name>A0ABQ7R5A5_PLUXY</name>
<feature type="domain" description="Alpha-D-phosphohexomutase alpha/beta/alpha" evidence="10">
    <location>
        <begin position="15"/>
        <end position="155"/>
    </location>
</feature>
<keyword evidence="14" id="KW-1185">Reference proteome</keyword>
<evidence type="ECO:0000256" key="3">
    <source>
        <dbReference type="ARBA" id="ARBA00010231"/>
    </source>
</evidence>
<evidence type="ECO:0000313" key="13">
    <source>
        <dbReference type="EMBL" id="KAG7312470.1"/>
    </source>
</evidence>
<dbReference type="NCBIfam" id="NF005737">
    <property type="entry name" value="PRK07564.1-1"/>
    <property type="match status" value="1"/>
</dbReference>
<dbReference type="Pfam" id="PF02879">
    <property type="entry name" value="PGM_PMM_II"/>
    <property type="match status" value="1"/>
</dbReference>
<comment type="similarity">
    <text evidence="3 9">Belongs to the phosphohexose mutase family.</text>
</comment>
<evidence type="ECO:0000256" key="4">
    <source>
        <dbReference type="ARBA" id="ARBA00012728"/>
    </source>
</evidence>
<dbReference type="Gene3D" id="3.40.120.10">
    <property type="entry name" value="Alpha-D-Glucose-1,6-Bisphosphate, subunit A, domain 3"/>
    <property type="match status" value="3"/>
</dbReference>
<dbReference type="Pfam" id="PF02880">
    <property type="entry name" value="PGM_PMM_III"/>
    <property type="match status" value="1"/>
</dbReference>
<gene>
    <name evidence="13" type="ORF">JYU34_001980</name>
</gene>
<comment type="caution">
    <text evidence="13">The sequence shown here is derived from an EMBL/GenBank/DDBJ whole genome shotgun (WGS) entry which is preliminary data.</text>
</comment>
<accession>A0ABQ7R5A5</accession>
<keyword evidence="8" id="KW-0413">Isomerase</keyword>
<evidence type="ECO:0000256" key="6">
    <source>
        <dbReference type="ARBA" id="ARBA00022723"/>
    </source>
</evidence>